<dbReference type="GO" id="GO:0005829">
    <property type="term" value="C:cytosol"/>
    <property type="evidence" value="ECO:0007669"/>
    <property type="project" value="TreeGrafter"/>
</dbReference>
<dbReference type="Gene3D" id="1.10.1240.10">
    <property type="entry name" value="Methionine synthase domain"/>
    <property type="match status" value="1"/>
</dbReference>
<dbReference type="Gene3D" id="3.40.50.280">
    <property type="entry name" value="Cobalamin-binding domain"/>
    <property type="match status" value="1"/>
</dbReference>
<evidence type="ECO:0000256" key="2">
    <source>
        <dbReference type="ARBA" id="ARBA00022723"/>
    </source>
</evidence>
<keyword evidence="6" id="KW-0808">Transferase</keyword>
<feature type="domain" description="B12-binding N-terminal" evidence="5">
    <location>
        <begin position="1"/>
        <end position="92"/>
    </location>
</feature>
<evidence type="ECO:0000256" key="3">
    <source>
        <dbReference type="ARBA" id="ARBA00023285"/>
    </source>
</evidence>
<accession>A0A316AFG8</accession>
<dbReference type="AlphaFoldDB" id="A0A316AFG8"/>
<dbReference type="PANTHER" id="PTHR45833">
    <property type="entry name" value="METHIONINE SYNTHASE"/>
    <property type="match status" value="1"/>
</dbReference>
<organism evidence="6 7">
    <name type="scientific">Faecalicatena contorta</name>
    <dbReference type="NCBI Taxonomy" id="39482"/>
    <lineage>
        <taxon>Bacteria</taxon>
        <taxon>Bacillati</taxon>
        <taxon>Bacillota</taxon>
        <taxon>Clostridia</taxon>
        <taxon>Lachnospirales</taxon>
        <taxon>Lachnospiraceae</taxon>
        <taxon>Faecalicatena</taxon>
    </lineage>
</organism>
<dbReference type="CDD" id="cd02070">
    <property type="entry name" value="corrinoid_protein_B12-BD"/>
    <property type="match status" value="1"/>
</dbReference>
<protein>
    <submittedName>
        <fullName evidence="6">Methylmalonyl-CoA mutase C-terminal domain-containing protein/methyltransferase cognate corrinoid proteins</fullName>
    </submittedName>
</protein>
<dbReference type="OrthoDB" id="9803687at2"/>
<dbReference type="GO" id="GO:0032259">
    <property type="term" value="P:methylation"/>
    <property type="evidence" value="ECO:0007669"/>
    <property type="project" value="UniProtKB-KW"/>
</dbReference>
<evidence type="ECO:0000313" key="6">
    <source>
        <dbReference type="EMBL" id="SUQ15283.1"/>
    </source>
</evidence>
<name>A0A316AFG8_9FIRM</name>
<dbReference type="GO" id="GO:0046653">
    <property type="term" value="P:tetrahydrofolate metabolic process"/>
    <property type="evidence" value="ECO:0007669"/>
    <property type="project" value="TreeGrafter"/>
</dbReference>
<comment type="similarity">
    <text evidence="1">Belongs to the methylamine corrinoid protein family.</text>
</comment>
<keyword evidence="3" id="KW-0170">Cobalt</keyword>
<dbReference type="RefSeq" id="WP_109712967.1">
    <property type="nucleotide sequence ID" value="NZ_QGDS01000011.1"/>
</dbReference>
<dbReference type="PANTHER" id="PTHR45833:SF1">
    <property type="entry name" value="METHIONINE SYNTHASE"/>
    <property type="match status" value="1"/>
</dbReference>
<keyword evidence="6" id="KW-0489">Methyltransferase</keyword>
<dbReference type="Pfam" id="PF02310">
    <property type="entry name" value="B12-binding"/>
    <property type="match status" value="1"/>
</dbReference>
<dbReference type="PROSITE" id="PS51337">
    <property type="entry name" value="B12_BINDING_NTER"/>
    <property type="match status" value="1"/>
</dbReference>
<evidence type="ECO:0000256" key="1">
    <source>
        <dbReference type="ARBA" id="ARBA00010854"/>
    </source>
</evidence>
<dbReference type="InterPro" id="IPR036594">
    <property type="entry name" value="Meth_synthase_dom"/>
</dbReference>
<dbReference type="PROSITE" id="PS51332">
    <property type="entry name" value="B12_BINDING"/>
    <property type="match status" value="1"/>
</dbReference>
<dbReference type="GO" id="GO:0050667">
    <property type="term" value="P:homocysteine metabolic process"/>
    <property type="evidence" value="ECO:0007669"/>
    <property type="project" value="TreeGrafter"/>
</dbReference>
<dbReference type="EMBL" id="UHJJ01000011">
    <property type="protein sequence ID" value="SUQ15283.1"/>
    <property type="molecule type" value="Genomic_DNA"/>
</dbReference>
<dbReference type="SMART" id="SM01018">
    <property type="entry name" value="B12-binding_2"/>
    <property type="match status" value="1"/>
</dbReference>
<dbReference type="Proteomes" id="UP000254051">
    <property type="component" value="Unassembled WGS sequence"/>
</dbReference>
<dbReference type="SUPFAM" id="SSF52242">
    <property type="entry name" value="Cobalamin (vitamin B12)-binding domain"/>
    <property type="match status" value="1"/>
</dbReference>
<proteinExistence type="inferred from homology"/>
<dbReference type="InterPro" id="IPR006158">
    <property type="entry name" value="Cobalamin-bd"/>
</dbReference>
<evidence type="ECO:0000313" key="7">
    <source>
        <dbReference type="Proteomes" id="UP000254051"/>
    </source>
</evidence>
<reference evidence="7" key="1">
    <citation type="submission" date="2017-07" db="EMBL/GenBank/DDBJ databases">
        <authorList>
            <person name="Varghese N."/>
            <person name="Submissions S."/>
        </authorList>
    </citation>
    <scope>NUCLEOTIDE SEQUENCE [LARGE SCALE GENOMIC DNA]</scope>
    <source>
        <strain evidence="7">NLAE-zl-C134</strain>
    </source>
</reference>
<keyword evidence="2" id="KW-0479">Metal-binding</keyword>
<dbReference type="FunFam" id="3.40.50.280:FF:000003">
    <property type="entry name" value="Dimethylamine methyltransferase corrinoid protein"/>
    <property type="match status" value="1"/>
</dbReference>
<dbReference type="Pfam" id="PF02607">
    <property type="entry name" value="B12-binding_2"/>
    <property type="match status" value="1"/>
</dbReference>
<dbReference type="SUPFAM" id="SSF47644">
    <property type="entry name" value="Methionine synthase domain"/>
    <property type="match status" value="1"/>
</dbReference>
<dbReference type="InterPro" id="IPR003759">
    <property type="entry name" value="Cbl-bd_cap"/>
</dbReference>
<keyword evidence="7" id="KW-1185">Reference proteome</keyword>
<dbReference type="GO" id="GO:0046872">
    <property type="term" value="F:metal ion binding"/>
    <property type="evidence" value="ECO:0007669"/>
    <property type="project" value="UniProtKB-KW"/>
</dbReference>
<dbReference type="GO" id="GO:0008705">
    <property type="term" value="F:methionine synthase activity"/>
    <property type="evidence" value="ECO:0007669"/>
    <property type="project" value="TreeGrafter"/>
</dbReference>
<sequence length="225" mass="24833">MDNKQTLLSQMAEAVIDMDEDLVEQAANEYVAQGYDALEGITNGLSAGMEKVGHLYEEQEYYIPELLICSEVMYAGMDILKPHLNRDDADGKVKLKAVVGVVEGDTHDIGKNLFKIMLETQGFEVYDLGRDVSPDRFIEKAKAVDANLVGMSTLMTTTMKNMEITIKKLEEEGLREKLVVMVGGGPISYNFAMKIGADGYEAEASKAAETGKELVLKKYSAVMER</sequence>
<evidence type="ECO:0000259" key="5">
    <source>
        <dbReference type="PROSITE" id="PS51337"/>
    </source>
</evidence>
<dbReference type="GO" id="GO:0031419">
    <property type="term" value="F:cobalamin binding"/>
    <property type="evidence" value="ECO:0007669"/>
    <property type="project" value="InterPro"/>
</dbReference>
<gene>
    <name evidence="6" type="ORF">SAMN05216529_11168</name>
</gene>
<evidence type="ECO:0000259" key="4">
    <source>
        <dbReference type="PROSITE" id="PS51332"/>
    </source>
</evidence>
<dbReference type="InterPro" id="IPR036724">
    <property type="entry name" value="Cobalamin-bd_sf"/>
</dbReference>
<dbReference type="InterPro" id="IPR050554">
    <property type="entry name" value="Met_Synthase/Corrinoid"/>
</dbReference>
<feature type="domain" description="B12-binding" evidence="4">
    <location>
        <begin position="94"/>
        <end position="225"/>
    </location>
</feature>